<keyword evidence="2" id="KW-1185">Reference proteome</keyword>
<reference evidence="2" key="2">
    <citation type="submission" date="2009-10" db="EMBL/GenBank/DDBJ databases">
        <title>The genome sequence of Streptomyces pristinaespiralis strain ATCC 25486.</title>
        <authorList>
            <consortium name="The Broad Institute Genome Sequencing Platform"/>
            <consortium name="Broad Institute Microbial Sequencing Center"/>
            <person name="Fischbach M."/>
            <person name="Godfrey P."/>
            <person name="Ward D."/>
            <person name="Young S."/>
            <person name="Zeng Q."/>
            <person name="Koehrsen M."/>
            <person name="Alvarado L."/>
            <person name="Berlin A.M."/>
            <person name="Bochicchio J."/>
            <person name="Borenstein D."/>
            <person name="Chapman S.B."/>
            <person name="Chen Z."/>
            <person name="Engels R."/>
            <person name="Freedman E."/>
            <person name="Gellesch M."/>
            <person name="Goldberg J."/>
            <person name="Griggs A."/>
            <person name="Gujja S."/>
            <person name="Heilman E.R."/>
            <person name="Heiman D.I."/>
            <person name="Hepburn T.A."/>
            <person name="Howarth C."/>
            <person name="Jen D."/>
            <person name="Larson L."/>
            <person name="Lewis B."/>
            <person name="Mehta T."/>
            <person name="Park D."/>
            <person name="Pearson M."/>
            <person name="Richards J."/>
            <person name="Roberts A."/>
            <person name="Saif S."/>
            <person name="Shea T.D."/>
            <person name="Shenoy N."/>
            <person name="Sisk P."/>
            <person name="Stolte C."/>
            <person name="Sykes S.N."/>
            <person name="Thomson T."/>
            <person name="Walk T."/>
            <person name="White J."/>
            <person name="Yandava C."/>
            <person name="Straight P."/>
            <person name="Clardy J."/>
            <person name="Hung D."/>
            <person name="Kolter R."/>
            <person name="Mekalanos J."/>
            <person name="Walker S."/>
            <person name="Walsh C.T."/>
            <person name="Wieland-Brown L.C."/>
            <person name="Haas B."/>
            <person name="Nusbaum C."/>
            <person name="Birren B."/>
        </authorList>
    </citation>
    <scope>NUCLEOTIDE SEQUENCE [LARGE SCALE GENOMIC DNA]</scope>
    <source>
        <strain evidence="2">ATCC 25486 / DSM 40338 / CBS 914.69 / JCM 4507 / NBRC 13074 / NRRL 2958 / 5647</strain>
    </source>
</reference>
<protein>
    <submittedName>
        <fullName evidence="1">Uncharacterized protein</fullName>
    </submittedName>
</protein>
<evidence type="ECO:0000313" key="1">
    <source>
        <dbReference type="EMBL" id="EDY66421.1"/>
    </source>
</evidence>
<sequence>MDSRGCECHSRATEGADVDVVELMEWLAEQGCSVVFKADGERPPGRRWMVIVSGGAMGADSFFRTDLASADACLEATLTHLESRGFSPFAL</sequence>
<dbReference type="HOGENOM" id="CLU_187755_0_0_11"/>
<gene>
    <name evidence="1" type="ORF">SSDG_04786</name>
</gene>
<organism evidence="1 2">
    <name type="scientific">Streptomyces pristinaespiralis (strain ATCC 25486 / DSM 40338 / CBS 914.69 / JCM 4507 / KCC S-0507 / NBRC 13074 / NRRL 2958 / 5647)</name>
    <dbReference type="NCBI Taxonomy" id="457429"/>
    <lineage>
        <taxon>Bacteria</taxon>
        <taxon>Bacillati</taxon>
        <taxon>Actinomycetota</taxon>
        <taxon>Actinomycetes</taxon>
        <taxon>Kitasatosporales</taxon>
        <taxon>Streptomycetaceae</taxon>
        <taxon>Streptomyces</taxon>
    </lineage>
</organism>
<evidence type="ECO:0000313" key="2">
    <source>
        <dbReference type="Proteomes" id="UP000002805"/>
    </source>
</evidence>
<proteinExistence type="predicted"/>
<dbReference type="eggNOG" id="ENOG5031V59">
    <property type="taxonomic scope" value="Bacteria"/>
</dbReference>
<accession>B5HHW0</accession>
<reference evidence="2" key="1">
    <citation type="submission" date="2008-02" db="EMBL/GenBank/DDBJ databases">
        <authorList>
            <consortium name="The Broad Institute Genome Sequencing Platform"/>
            <person name="Fischbach M."/>
            <person name="Ward D."/>
            <person name="Young S."/>
            <person name="Jaffe D."/>
            <person name="Gnerre S."/>
            <person name="Berlin A."/>
            <person name="Heiman D."/>
            <person name="Hepburn T."/>
            <person name="Sykes S."/>
            <person name="Alvarado L."/>
            <person name="Kodira C.D."/>
            <person name="Straight P."/>
            <person name="Clardy J."/>
            <person name="Hung D."/>
            <person name="Kolter R."/>
            <person name="Mekalanos J."/>
            <person name="Walker S."/>
            <person name="Walsh C.T."/>
            <person name="Lander E."/>
            <person name="Galagan J."/>
            <person name="Nusbaum C."/>
            <person name="Birren B."/>
        </authorList>
    </citation>
    <scope>NUCLEOTIDE SEQUENCE [LARGE SCALE GENOMIC DNA]</scope>
    <source>
        <strain evidence="2">ATCC 25486 / DSM 40338 / CBS 914.69 / JCM 4507 / NBRC 13074 / NRRL 2958 / 5647</strain>
    </source>
</reference>
<name>B5HHW0_STRE2</name>
<dbReference type="EMBL" id="CM000950">
    <property type="protein sequence ID" value="EDY66421.1"/>
    <property type="molecule type" value="Genomic_DNA"/>
</dbReference>
<dbReference type="Proteomes" id="UP000002805">
    <property type="component" value="Chromosome"/>
</dbReference>
<dbReference type="AlphaFoldDB" id="B5HHW0"/>